<evidence type="ECO:0000313" key="2">
    <source>
        <dbReference type="Proteomes" id="UP000324222"/>
    </source>
</evidence>
<protein>
    <submittedName>
        <fullName evidence="1">Uncharacterized protein</fullName>
    </submittedName>
</protein>
<gene>
    <name evidence="1" type="ORF">E2C01_058142</name>
</gene>
<sequence length="61" mass="6842">MCLLSRGGYITTELRDQTAGKHVLGDALLRLLHPLSPPTSPLRYWRGTPYPPKLRPSGLSW</sequence>
<keyword evidence="2" id="KW-1185">Reference proteome</keyword>
<organism evidence="1 2">
    <name type="scientific">Portunus trituberculatus</name>
    <name type="common">Swimming crab</name>
    <name type="synonym">Neptunus trituberculatus</name>
    <dbReference type="NCBI Taxonomy" id="210409"/>
    <lineage>
        <taxon>Eukaryota</taxon>
        <taxon>Metazoa</taxon>
        <taxon>Ecdysozoa</taxon>
        <taxon>Arthropoda</taxon>
        <taxon>Crustacea</taxon>
        <taxon>Multicrustacea</taxon>
        <taxon>Malacostraca</taxon>
        <taxon>Eumalacostraca</taxon>
        <taxon>Eucarida</taxon>
        <taxon>Decapoda</taxon>
        <taxon>Pleocyemata</taxon>
        <taxon>Brachyura</taxon>
        <taxon>Eubrachyura</taxon>
        <taxon>Portunoidea</taxon>
        <taxon>Portunidae</taxon>
        <taxon>Portuninae</taxon>
        <taxon>Portunus</taxon>
    </lineage>
</organism>
<proteinExistence type="predicted"/>
<evidence type="ECO:0000313" key="1">
    <source>
        <dbReference type="EMBL" id="MPC64032.1"/>
    </source>
</evidence>
<comment type="caution">
    <text evidence="1">The sequence shown here is derived from an EMBL/GenBank/DDBJ whole genome shotgun (WGS) entry which is preliminary data.</text>
</comment>
<accession>A0A5B7GZ19</accession>
<reference evidence="1 2" key="1">
    <citation type="submission" date="2019-05" db="EMBL/GenBank/DDBJ databases">
        <title>Another draft genome of Portunus trituberculatus and its Hox gene families provides insights of decapod evolution.</title>
        <authorList>
            <person name="Jeong J.-H."/>
            <person name="Song I."/>
            <person name="Kim S."/>
            <person name="Choi T."/>
            <person name="Kim D."/>
            <person name="Ryu S."/>
            <person name="Kim W."/>
        </authorList>
    </citation>
    <scope>NUCLEOTIDE SEQUENCE [LARGE SCALE GENOMIC DNA]</scope>
    <source>
        <tissue evidence="1">Muscle</tissue>
    </source>
</reference>
<dbReference type="EMBL" id="VSRR010021566">
    <property type="protein sequence ID" value="MPC64032.1"/>
    <property type="molecule type" value="Genomic_DNA"/>
</dbReference>
<dbReference type="Proteomes" id="UP000324222">
    <property type="component" value="Unassembled WGS sequence"/>
</dbReference>
<name>A0A5B7GZ19_PORTR</name>
<dbReference type="AlphaFoldDB" id="A0A5B7GZ19"/>